<reference evidence="2 3" key="1">
    <citation type="submission" date="2016-11" db="EMBL/GenBank/DDBJ databases">
        <authorList>
            <person name="Jaros S."/>
            <person name="Januszkiewicz K."/>
            <person name="Wedrychowicz H."/>
        </authorList>
    </citation>
    <scope>NUCLEOTIDE SEQUENCE [LARGE SCALE GENOMIC DNA]</scope>
    <source>
        <strain evidence="2 3">DSM 14214</strain>
    </source>
</reference>
<dbReference type="OrthoDB" id="9804333at2"/>
<dbReference type="EMBL" id="FRAH01000098">
    <property type="protein sequence ID" value="SHL36072.1"/>
    <property type="molecule type" value="Genomic_DNA"/>
</dbReference>
<proteinExistence type="predicted"/>
<dbReference type="SMART" id="SM00481">
    <property type="entry name" value="POLIIIAc"/>
    <property type="match status" value="1"/>
</dbReference>
<dbReference type="InterPro" id="IPR016195">
    <property type="entry name" value="Pol/histidinol_Pase-like"/>
</dbReference>
<evidence type="ECO:0000313" key="3">
    <source>
        <dbReference type="Proteomes" id="UP000183975"/>
    </source>
</evidence>
<dbReference type="RefSeq" id="WP_072853607.1">
    <property type="nucleotide sequence ID" value="NZ_FRAH01000098.1"/>
</dbReference>
<dbReference type="GO" id="GO:0035312">
    <property type="term" value="F:5'-3' DNA exonuclease activity"/>
    <property type="evidence" value="ECO:0007669"/>
    <property type="project" value="TreeGrafter"/>
</dbReference>
<dbReference type="InterPro" id="IPR052018">
    <property type="entry name" value="PHP_domain"/>
</dbReference>
<feature type="domain" description="Polymerase/histidinol phosphatase N-terminal" evidence="1">
    <location>
        <begin position="5"/>
        <end position="70"/>
    </location>
</feature>
<name>A0A1M6ZZY6_9FIRM</name>
<dbReference type="Proteomes" id="UP000183975">
    <property type="component" value="Unassembled WGS sequence"/>
</dbReference>
<dbReference type="SUPFAM" id="SSF89550">
    <property type="entry name" value="PHP domain-like"/>
    <property type="match status" value="1"/>
</dbReference>
<accession>A0A1M6ZZY6</accession>
<dbReference type="PANTHER" id="PTHR42924:SF3">
    <property type="entry name" value="POLYMERASE_HISTIDINOL PHOSPHATASE N-TERMINAL DOMAIN-CONTAINING PROTEIN"/>
    <property type="match status" value="1"/>
</dbReference>
<sequence>MCKTIDLHTHSYCSDGTFSPEGLVILAKKQGLSAIALTDHDTIDGLELFLEAGEKHGIETICGIEFAALYEGFHRPEIHIVGLGFDRHDPMLLEKLEEIRQSRDDRNERMAKQLTAIGLPVSLEEVAHNAGGEIITRAHFANVLLEKKLIKDRKEAFSKYLSPGCPGYVERQFLTPKGCIEAIKNAGGAAVLAHPTLYDLDMTQVETLCKELISFGLDGIECRYSTYTPAQTKAVEKIASTLGLFPSGGSDFHGENKPDIRLGKGMGNLQIPYTYWEDLRTRCR</sequence>
<dbReference type="Pfam" id="PF02811">
    <property type="entry name" value="PHP"/>
    <property type="match status" value="1"/>
</dbReference>
<keyword evidence="3" id="KW-1185">Reference proteome</keyword>
<evidence type="ECO:0000259" key="1">
    <source>
        <dbReference type="SMART" id="SM00481"/>
    </source>
</evidence>
<dbReference type="Gene3D" id="1.10.150.650">
    <property type="match status" value="1"/>
</dbReference>
<organism evidence="2 3">
    <name type="scientific">Anaerotignum lactatifermentans DSM 14214</name>
    <dbReference type="NCBI Taxonomy" id="1121323"/>
    <lineage>
        <taxon>Bacteria</taxon>
        <taxon>Bacillati</taxon>
        <taxon>Bacillota</taxon>
        <taxon>Clostridia</taxon>
        <taxon>Lachnospirales</taxon>
        <taxon>Anaerotignaceae</taxon>
        <taxon>Anaerotignum</taxon>
    </lineage>
</organism>
<dbReference type="GO" id="GO:0004534">
    <property type="term" value="F:5'-3' RNA exonuclease activity"/>
    <property type="evidence" value="ECO:0007669"/>
    <property type="project" value="TreeGrafter"/>
</dbReference>
<dbReference type="InterPro" id="IPR003141">
    <property type="entry name" value="Pol/His_phosphatase_N"/>
</dbReference>
<dbReference type="InterPro" id="IPR004013">
    <property type="entry name" value="PHP_dom"/>
</dbReference>
<protein>
    <recommendedName>
        <fullName evidence="1">Polymerase/histidinol phosphatase N-terminal domain-containing protein</fullName>
    </recommendedName>
</protein>
<gene>
    <name evidence="2" type="ORF">SAMN02745138_03305</name>
</gene>
<dbReference type="AlphaFoldDB" id="A0A1M6ZZY6"/>
<dbReference type="CDD" id="cd07438">
    <property type="entry name" value="PHP_HisPPase_AMP"/>
    <property type="match status" value="1"/>
</dbReference>
<dbReference type="PANTHER" id="PTHR42924">
    <property type="entry name" value="EXONUCLEASE"/>
    <property type="match status" value="1"/>
</dbReference>
<dbReference type="Gene3D" id="3.20.20.140">
    <property type="entry name" value="Metal-dependent hydrolases"/>
    <property type="match status" value="1"/>
</dbReference>
<evidence type="ECO:0000313" key="2">
    <source>
        <dbReference type="EMBL" id="SHL36072.1"/>
    </source>
</evidence>